<feature type="region of interest" description="Disordered" evidence="1">
    <location>
        <begin position="1"/>
        <end position="118"/>
    </location>
</feature>
<sequence>MQPKRGKLSAPHFGPPASYTRIPHQSSGYYSSPGNQRRTRGHGDTNNRRRAGSIRKAEESNRKSLQAKSPENSGAGTTALFIIGSLKHRKGPSRSWDKPQTIIRNSTGLPEGPFSGSELSRRIFGARPRKTETATIPEHLKTFWEH</sequence>
<dbReference type="EMBL" id="PGOL01002306">
    <property type="protein sequence ID" value="PKI48953.1"/>
    <property type="molecule type" value="Genomic_DNA"/>
</dbReference>
<feature type="compositionally biased region" description="Polar residues" evidence="1">
    <location>
        <begin position="23"/>
        <end position="36"/>
    </location>
</feature>
<evidence type="ECO:0000313" key="3">
    <source>
        <dbReference type="Proteomes" id="UP000233551"/>
    </source>
</evidence>
<dbReference type="AlphaFoldDB" id="A0A2I0IYY6"/>
<organism evidence="2 3">
    <name type="scientific">Punica granatum</name>
    <name type="common">Pomegranate</name>
    <dbReference type="NCBI Taxonomy" id="22663"/>
    <lineage>
        <taxon>Eukaryota</taxon>
        <taxon>Viridiplantae</taxon>
        <taxon>Streptophyta</taxon>
        <taxon>Embryophyta</taxon>
        <taxon>Tracheophyta</taxon>
        <taxon>Spermatophyta</taxon>
        <taxon>Magnoliopsida</taxon>
        <taxon>eudicotyledons</taxon>
        <taxon>Gunneridae</taxon>
        <taxon>Pentapetalae</taxon>
        <taxon>rosids</taxon>
        <taxon>malvids</taxon>
        <taxon>Myrtales</taxon>
        <taxon>Lythraceae</taxon>
        <taxon>Punica</taxon>
    </lineage>
</organism>
<dbReference type="Proteomes" id="UP000233551">
    <property type="component" value="Unassembled WGS sequence"/>
</dbReference>
<name>A0A2I0IYY6_PUNGR</name>
<accession>A0A2I0IYY6</accession>
<evidence type="ECO:0000313" key="2">
    <source>
        <dbReference type="EMBL" id="PKI48953.1"/>
    </source>
</evidence>
<proteinExistence type="predicted"/>
<keyword evidence="3" id="KW-1185">Reference proteome</keyword>
<feature type="compositionally biased region" description="Polar residues" evidence="1">
    <location>
        <begin position="63"/>
        <end position="76"/>
    </location>
</feature>
<evidence type="ECO:0000256" key="1">
    <source>
        <dbReference type="SAM" id="MobiDB-lite"/>
    </source>
</evidence>
<reference evidence="2 3" key="1">
    <citation type="submission" date="2017-11" db="EMBL/GenBank/DDBJ databases">
        <title>De-novo sequencing of pomegranate (Punica granatum L.) genome.</title>
        <authorList>
            <person name="Akparov Z."/>
            <person name="Amiraslanov A."/>
            <person name="Hajiyeva S."/>
            <person name="Abbasov M."/>
            <person name="Kaur K."/>
            <person name="Hamwieh A."/>
            <person name="Solovyev V."/>
            <person name="Salamov A."/>
            <person name="Braich B."/>
            <person name="Kosarev P."/>
            <person name="Mahmoud A."/>
            <person name="Hajiyev E."/>
            <person name="Babayeva S."/>
            <person name="Izzatullayeva V."/>
            <person name="Mammadov A."/>
            <person name="Mammadov A."/>
            <person name="Sharifova S."/>
            <person name="Ojaghi J."/>
            <person name="Eynullazada K."/>
            <person name="Bayramov B."/>
            <person name="Abdulazimova A."/>
            <person name="Shahmuradov I."/>
        </authorList>
    </citation>
    <scope>NUCLEOTIDE SEQUENCE [LARGE SCALE GENOMIC DNA]</scope>
    <source>
        <strain evidence="3">cv. AG2017</strain>
        <tissue evidence="2">Leaf</tissue>
    </source>
</reference>
<comment type="caution">
    <text evidence="2">The sequence shown here is derived from an EMBL/GenBank/DDBJ whole genome shotgun (WGS) entry which is preliminary data.</text>
</comment>
<protein>
    <submittedName>
        <fullName evidence="2">Uncharacterized protein</fullName>
    </submittedName>
</protein>
<gene>
    <name evidence="2" type="ORF">CRG98_030651</name>
</gene>